<name>A0AA38S865_9PEZI</name>
<comment type="caution">
    <text evidence="2">The sequence shown here is derived from an EMBL/GenBank/DDBJ whole genome shotgun (WGS) entry which is preliminary data.</text>
</comment>
<dbReference type="EMBL" id="JANBVO010000006">
    <property type="protein sequence ID" value="KAJ9151190.1"/>
    <property type="molecule type" value="Genomic_DNA"/>
</dbReference>
<feature type="compositionally biased region" description="Low complexity" evidence="1">
    <location>
        <begin position="19"/>
        <end position="29"/>
    </location>
</feature>
<feature type="compositionally biased region" description="Low complexity" evidence="1">
    <location>
        <begin position="138"/>
        <end position="179"/>
    </location>
</feature>
<accession>A0AA38S865</accession>
<evidence type="ECO:0000313" key="2">
    <source>
        <dbReference type="EMBL" id="KAJ9151190.1"/>
    </source>
</evidence>
<sequence length="429" mass="44562">MAASLRGGPPPASETPVASSPKPSRYSSSFTHRRSRPSFGGTSKGVDDDQASSGKQSLSSSIAQPGSGLLAEAGGAASSGSFQTDDDNISVFLKAIESQKTLQSFEPGKKGESATKRTAAQLSKFQLMRDSNNALTDSMTSSMHLHRSSSSSSRQLPNVPGMVAGASVSASSSPGKPLSPHTPHTPAIPSRLSENSIIDYATQAQGVRRAARTAPEISATEEEAGHDAPVSQEGATAIDIPLSPRLLHTNRRASSVAQQHRAMIEDDDSELPFGGLRSISLGADEREPPTPSALLGIGRESGGDTPSLQPAADIRASPAPPSASPAEKNPPSALLASSPYRLRYSQSRRGRPTPPQSGRGSFVGSSAGRYELARGDNEADDEPLVFDLSELGRDLGRRSLEEGRGGGSVGSGSAERGGFEAKGVSRRGW</sequence>
<feature type="region of interest" description="Disordered" evidence="1">
    <location>
        <begin position="1"/>
        <end position="84"/>
    </location>
</feature>
<feature type="region of interest" description="Disordered" evidence="1">
    <location>
        <begin position="397"/>
        <end position="429"/>
    </location>
</feature>
<reference evidence="2" key="1">
    <citation type="submission" date="2022-07" db="EMBL/GenBank/DDBJ databases">
        <title>Fungi with potential for degradation of polypropylene.</title>
        <authorList>
            <person name="Gostincar C."/>
        </authorList>
    </citation>
    <scope>NUCLEOTIDE SEQUENCE</scope>
    <source>
        <strain evidence="2">EXF-13308</strain>
    </source>
</reference>
<feature type="compositionally biased region" description="Low complexity" evidence="1">
    <location>
        <begin position="52"/>
        <end position="81"/>
    </location>
</feature>
<gene>
    <name evidence="2" type="ORF">NKR23_g3014</name>
</gene>
<evidence type="ECO:0000256" key="1">
    <source>
        <dbReference type="SAM" id="MobiDB-lite"/>
    </source>
</evidence>
<protein>
    <submittedName>
        <fullName evidence="2">Autophagy-related protein 13</fullName>
    </submittedName>
</protein>
<proteinExistence type="predicted"/>
<dbReference type="Proteomes" id="UP001174694">
    <property type="component" value="Unassembled WGS sequence"/>
</dbReference>
<feature type="region of interest" description="Disordered" evidence="1">
    <location>
        <begin position="135"/>
        <end position="385"/>
    </location>
</feature>
<dbReference type="Gene3D" id="6.10.140.1900">
    <property type="match status" value="1"/>
</dbReference>
<dbReference type="AlphaFoldDB" id="A0AA38S865"/>
<organism evidence="2 3">
    <name type="scientific">Pleurostoma richardsiae</name>
    <dbReference type="NCBI Taxonomy" id="41990"/>
    <lineage>
        <taxon>Eukaryota</taxon>
        <taxon>Fungi</taxon>
        <taxon>Dikarya</taxon>
        <taxon>Ascomycota</taxon>
        <taxon>Pezizomycotina</taxon>
        <taxon>Sordariomycetes</taxon>
        <taxon>Sordariomycetidae</taxon>
        <taxon>Calosphaeriales</taxon>
        <taxon>Pleurostomataceae</taxon>
        <taxon>Pleurostoma</taxon>
    </lineage>
</organism>
<feature type="compositionally biased region" description="Low complexity" evidence="1">
    <location>
        <begin position="324"/>
        <end position="333"/>
    </location>
</feature>
<keyword evidence="3" id="KW-1185">Reference proteome</keyword>
<evidence type="ECO:0000313" key="3">
    <source>
        <dbReference type="Proteomes" id="UP001174694"/>
    </source>
</evidence>